<evidence type="ECO:0000259" key="2">
    <source>
        <dbReference type="Pfam" id="PF10551"/>
    </source>
</evidence>
<keyword evidence="1" id="KW-1133">Transmembrane helix</keyword>
<comment type="caution">
    <text evidence="3">The sequence shown here is derived from an EMBL/GenBank/DDBJ whole genome shotgun (WGS) entry which is preliminary data.</text>
</comment>
<evidence type="ECO:0000256" key="1">
    <source>
        <dbReference type="SAM" id="Phobius"/>
    </source>
</evidence>
<gene>
    <name evidence="3" type="ORF">MEUPH1_LOCUS15359</name>
</gene>
<accession>A0AAV0WWD2</accession>
<keyword evidence="4" id="KW-1185">Reference proteome</keyword>
<organism evidence="3 4">
    <name type="scientific">Macrosiphum euphorbiae</name>
    <name type="common">potato aphid</name>
    <dbReference type="NCBI Taxonomy" id="13131"/>
    <lineage>
        <taxon>Eukaryota</taxon>
        <taxon>Metazoa</taxon>
        <taxon>Ecdysozoa</taxon>
        <taxon>Arthropoda</taxon>
        <taxon>Hexapoda</taxon>
        <taxon>Insecta</taxon>
        <taxon>Pterygota</taxon>
        <taxon>Neoptera</taxon>
        <taxon>Paraneoptera</taxon>
        <taxon>Hemiptera</taxon>
        <taxon>Sternorrhyncha</taxon>
        <taxon>Aphidomorpha</taxon>
        <taxon>Aphidoidea</taxon>
        <taxon>Aphididae</taxon>
        <taxon>Macrosiphini</taxon>
        <taxon>Macrosiphum</taxon>
    </lineage>
</organism>
<sequence length="230" mass="26620">MICEPTSHNQDSNELAHLKRQQLSNGLKRKAITDISMKPSKLICTELSGGCITSTASDINLVLKNMYNARRTIFPKLPTNSEEVHNMLQQNQIFTVENETFVMVNDKQTNIILFSCAKNLRFLNNLKTIYYVDGTFQYCPKYFLQMFTIHGLINYYYIPLAFFLLPNKENKTYERAFTYLNESSSKYNVTFAPDTLFVDFEIAIHKAVSTVWTEAEIKGGRFHLGQSWYV</sequence>
<keyword evidence="1" id="KW-0472">Membrane</keyword>
<dbReference type="InterPro" id="IPR018289">
    <property type="entry name" value="MULE_transposase_dom"/>
</dbReference>
<name>A0AAV0WWD2_9HEMI</name>
<reference evidence="3 4" key="1">
    <citation type="submission" date="2023-01" db="EMBL/GenBank/DDBJ databases">
        <authorList>
            <person name="Whitehead M."/>
        </authorList>
    </citation>
    <scope>NUCLEOTIDE SEQUENCE [LARGE SCALE GENOMIC DNA]</scope>
</reference>
<proteinExistence type="predicted"/>
<dbReference type="Pfam" id="PF10551">
    <property type="entry name" value="MULE"/>
    <property type="match status" value="1"/>
</dbReference>
<dbReference type="Proteomes" id="UP001160148">
    <property type="component" value="Unassembled WGS sequence"/>
</dbReference>
<dbReference type="EMBL" id="CARXXK010000002">
    <property type="protein sequence ID" value="CAI6360013.1"/>
    <property type="molecule type" value="Genomic_DNA"/>
</dbReference>
<dbReference type="AlphaFoldDB" id="A0AAV0WWD2"/>
<evidence type="ECO:0000313" key="3">
    <source>
        <dbReference type="EMBL" id="CAI6360013.1"/>
    </source>
</evidence>
<keyword evidence="1" id="KW-0812">Transmembrane</keyword>
<feature type="domain" description="MULE transposase" evidence="2">
    <location>
        <begin position="131"/>
        <end position="225"/>
    </location>
</feature>
<feature type="transmembrane region" description="Helical" evidence="1">
    <location>
        <begin position="142"/>
        <end position="165"/>
    </location>
</feature>
<protein>
    <recommendedName>
        <fullName evidence="2">MULE transposase domain-containing protein</fullName>
    </recommendedName>
</protein>
<evidence type="ECO:0000313" key="4">
    <source>
        <dbReference type="Proteomes" id="UP001160148"/>
    </source>
</evidence>